<proteinExistence type="predicted"/>
<reference evidence="3 4" key="1">
    <citation type="submission" date="2021-02" db="EMBL/GenBank/DDBJ databases">
        <title>Pan-genome distribution and transcriptional activeness of fungal secondary metabolism genes in Aspergillus section Fumigati.</title>
        <authorList>
            <person name="Takahashi H."/>
            <person name="Umemura M."/>
            <person name="Ninomiya A."/>
            <person name="Kusuya Y."/>
            <person name="Urayama S."/>
            <person name="Shimizu M."/>
            <person name="Watanabe A."/>
            <person name="Kamei K."/>
            <person name="Yaguchi T."/>
            <person name="Hagiwara D."/>
        </authorList>
    </citation>
    <scope>NUCLEOTIDE SEQUENCE [LARGE SCALE GENOMIC DNA]</scope>
    <source>
        <strain evidence="3 4">IFM 47045</strain>
    </source>
</reference>
<name>A0A9P3BZI8_ASPVI</name>
<keyword evidence="4" id="KW-1185">Reference proteome</keyword>
<gene>
    <name evidence="3" type="ORF">Aspvir_009247</name>
</gene>
<accession>A0A9P3BZI8</accession>
<dbReference type="PANTHER" id="PTHR22893:SF91">
    <property type="entry name" value="NADPH DEHYDROGENASE 2-RELATED"/>
    <property type="match status" value="1"/>
</dbReference>
<dbReference type="InterPro" id="IPR013785">
    <property type="entry name" value="Aldolase_TIM"/>
</dbReference>
<dbReference type="GO" id="GO:0010181">
    <property type="term" value="F:FMN binding"/>
    <property type="evidence" value="ECO:0007669"/>
    <property type="project" value="InterPro"/>
</dbReference>
<comment type="caution">
    <text evidence="3">The sequence shown here is derived from an EMBL/GenBank/DDBJ whole genome shotgun (WGS) entry which is preliminary data.</text>
</comment>
<dbReference type="InterPro" id="IPR001155">
    <property type="entry name" value="OxRdtase_FMN_N"/>
</dbReference>
<dbReference type="Proteomes" id="UP000710440">
    <property type="component" value="Unassembled WGS sequence"/>
</dbReference>
<evidence type="ECO:0000313" key="3">
    <source>
        <dbReference type="EMBL" id="GIK05145.1"/>
    </source>
</evidence>
<dbReference type="CDD" id="cd02933">
    <property type="entry name" value="OYE_like_FMN"/>
    <property type="match status" value="1"/>
</dbReference>
<feature type="domain" description="NADH:flavin oxidoreductase/NADH oxidase N-terminal" evidence="2">
    <location>
        <begin position="9"/>
        <end position="343"/>
    </location>
</feature>
<dbReference type="AlphaFoldDB" id="A0A9P3BZI8"/>
<dbReference type="SUPFAM" id="SSF51395">
    <property type="entry name" value="FMN-linked oxidoreductases"/>
    <property type="match status" value="1"/>
</dbReference>
<sequence length="377" mass="42176">MREQPSSAQLFKPLKVGRCHLQHRMIMAPTTRFRADGQGVPLPFVQEYYYQRASTTGTLLITEATDISPQAMGYKHVPGIWSAPQCEAWREIVSRVHSKKCFIFCQLWATGRAAEPDLLADMKYDLVSSSAVPVEQEGPLPRALTEDEIQQYIADFAQAARNAIDAGFDGVEIHGANGYLIDQFTQKSCNHRQDRWGGSIESRARFAVEVTRAVIEAVGADRVGVKLSPYSQYLGMGTMGELVPQFEYLIAQLRRLDLAYLHLANSRWLDEEKPHPDPNHEVFVRVWGQSAPILLAGGYDAASAEEVTEKMSAATNANVAIAFGRYFISTPDLPFRVMAGIQLQKYDRASFYSMLSKEGYLDYPFSAEFMALHAFSV</sequence>
<organism evidence="3 4">
    <name type="scientific">Aspergillus viridinutans</name>
    <dbReference type="NCBI Taxonomy" id="75553"/>
    <lineage>
        <taxon>Eukaryota</taxon>
        <taxon>Fungi</taxon>
        <taxon>Dikarya</taxon>
        <taxon>Ascomycota</taxon>
        <taxon>Pezizomycotina</taxon>
        <taxon>Eurotiomycetes</taxon>
        <taxon>Eurotiomycetidae</taxon>
        <taxon>Eurotiales</taxon>
        <taxon>Aspergillaceae</taxon>
        <taxon>Aspergillus</taxon>
        <taxon>Aspergillus subgen. Fumigati</taxon>
    </lineage>
</organism>
<evidence type="ECO:0000256" key="1">
    <source>
        <dbReference type="ARBA" id="ARBA00022857"/>
    </source>
</evidence>
<keyword evidence="1" id="KW-0521">NADP</keyword>
<dbReference type="Pfam" id="PF00724">
    <property type="entry name" value="Oxidored_FMN"/>
    <property type="match status" value="1"/>
</dbReference>
<dbReference type="GeneID" id="66937229"/>
<protein>
    <recommendedName>
        <fullName evidence="2">NADH:flavin oxidoreductase/NADH oxidase N-terminal domain-containing protein</fullName>
    </recommendedName>
</protein>
<dbReference type="Gene3D" id="3.20.20.70">
    <property type="entry name" value="Aldolase class I"/>
    <property type="match status" value="1"/>
</dbReference>
<dbReference type="FunFam" id="3.20.20.70:FF:000138">
    <property type="entry name" value="NADPH dehydrogenase 1"/>
    <property type="match status" value="1"/>
</dbReference>
<dbReference type="EMBL" id="BOPL01000008">
    <property type="protein sequence ID" value="GIK05145.1"/>
    <property type="molecule type" value="Genomic_DNA"/>
</dbReference>
<dbReference type="OrthoDB" id="276546at2759"/>
<evidence type="ECO:0000313" key="4">
    <source>
        <dbReference type="Proteomes" id="UP000710440"/>
    </source>
</evidence>
<dbReference type="InterPro" id="IPR045247">
    <property type="entry name" value="Oye-like"/>
</dbReference>
<dbReference type="GO" id="GO:0003959">
    <property type="term" value="F:NADPH dehydrogenase activity"/>
    <property type="evidence" value="ECO:0007669"/>
    <property type="project" value="TreeGrafter"/>
</dbReference>
<dbReference type="RefSeq" id="XP_043128331.1">
    <property type="nucleotide sequence ID" value="XM_043272396.1"/>
</dbReference>
<dbReference type="PANTHER" id="PTHR22893">
    <property type="entry name" value="NADH OXIDOREDUCTASE-RELATED"/>
    <property type="match status" value="1"/>
</dbReference>
<evidence type="ECO:0000259" key="2">
    <source>
        <dbReference type="Pfam" id="PF00724"/>
    </source>
</evidence>